<evidence type="ECO:0000313" key="2">
    <source>
        <dbReference type="EMBL" id="TWU75778.1"/>
    </source>
</evidence>
<evidence type="ECO:0000313" key="3">
    <source>
        <dbReference type="Proteomes" id="UP000317257"/>
    </source>
</evidence>
<evidence type="ECO:0000256" key="1">
    <source>
        <dbReference type="SAM" id="Phobius"/>
    </source>
</evidence>
<protein>
    <submittedName>
        <fullName evidence="2">Uncharacterized protein</fullName>
    </submittedName>
</protein>
<gene>
    <name evidence="2" type="ORF">ED733_003406</name>
</gene>
<organism evidence="2 3">
    <name type="scientific">Metarhizium rileyi (strain RCEF 4871)</name>
    <name type="common">Nomuraea rileyi</name>
    <dbReference type="NCBI Taxonomy" id="1649241"/>
    <lineage>
        <taxon>Eukaryota</taxon>
        <taxon>Fungi</taxon>
        <taxon>Dikarya</taxon>
        <taxon>Ascomycota</taxon>
        <taxon>Pezizomycotina</taxon>
        <taxon>Sordariomycetes</taxon>
        <taxon>Hypocreomycetidae</taxon>
        <taxon>Hypocreales</taxon>
        <taxon>Clavicipitaceae</taxon>
        <taxon>Metarhizium</taxon>
    </lineage>
</organism>
<proteinExistence type="predicted"/>
<comment type="caution">
    <text evidence="2">The sequence shown here is derived from an EMBL/GenBank/DDBJ whole genome shotgun (WGS) entry which is preliminary data.</text>
</comment>
<keyword evidence="1" id="KW-1133">Transmembrane helix</keyword>
<name>A0A5C6GFV8_METRR</name>
<feature type="transmembrane region" description="Helical" evidence="1">
    <location>
        <begin position="15"/>
        <end position="34"/>
    </location>
</feature>
<keyword evidence="1" id="KW-0812">Transmembrane</keyword>
<keyword evidence="1" id="KW-0472">Membrane</keyword>
<dbReference type="Proteomes" id="UP000317257">
    <property type="component" value="Unassembled WGS sequence"/>
</dbReference>
<accession>A0A5C6GFV8</accession>
<sequence>MSYPAQSLEQSRLEIILLAAIVLVLVLLFGVFILNERWDAGASTPYQDEGLLDNVRLRSVSIAEEIRKELTSLKQFMTPDILSREYAPSRRNIGNLDSALYNTTTLDETYDQSPEHMLDDMLNWHDFLESPASSTGRDWERDVVTRSKRAVVHSDSCDLEAQDSDDSDH</sequence>
<dbReference type="AlphaFoldDB" id="A0A5C6GFV8"/>
<dbReference type="EMBL" id="SBHS01000006">
    <property type="protein sequence ID" value="TWU75778.1"/>
    <property type="molecule type" value="Genomic_DNA"/>
</dbReference>
<reference evidence="3" key="1">
    <citation type="submission" date="2018-12" db="EMBL/GenBank/DDBJ databases">
        <title>The complete genome of Metarhizium rileyi, a key fungal pathogen of Lepidoptera.</title>
        <authorList>
            <person name="Binneck E."/>
            <person name="Lastra C.C.L."/>
            <person name="Sosa-Gomez D.R."/>
        </authorList>
    </citation>
    <scope>NUCLEOTIDE SEQUENCE [LARGE SCALE GENOMIC DNA]</scope>
    <source>
        <strain evidence="3">Cep018-CH2</strain>
    </source>
</reference>